<dbReference type="InterPro" id="IPR003509">
    <property type="entry name" value="UPF0102_YraN-like"/>
</dbReference>
<dbReference type="HAMAP" id="MF_00048">
    <property type="entry name" value="UPF0102"/>
    <property type="match status" value="1"/>
</dbReference>
<comment type="similarity">
    <text evidence="1 2">Belongs to the UPF0102 family.</text>
</comment>
<dbReference type="CDD" id="cd20736">
    <property type="entry name" value="PoNe_Nuclease"/>
    <property type="match status" value="1"/>
</dbReference>
<sequence>MAQHNTLGFEGEQAAAEFIIKQGWTVRERNWKMGNLEIDIVAETPGRLHIVEVKTRTHDDKFDPMKAVGPAKQRHLINAANGYINYYHLKMEIQYDVVIVVGQPGSFKIQFIPDAFYPRLRSYR</sequence>
<name>A0A6L5XEV3_9BACT</name>
<proteinExistence type="inferred from homology"/>
<dbReference type="InterPro" id="IPR011335">
    <property type="entry name" value="Restrct_endonuc-II-like"/>
</dbReference>
<dbReference type="Proteomes" id="UP000483362">
    <property type="component" value="Unassembled WGS sequence"/>
</dbReference>
<dbReference type="PANTHER" id="PTHR34039">
    <property type="entry name" value="UPF0102 PROTEIN YRAN"/>
    <property type="match status" value="1"/>
</dbReference>
<dbReference type="GO" id="GO:0004519">
    <property type="term" value="F:endonuclease activity"/>
    <property type="evidence" value="ECO:0007669"/>
    <property type="project" value="UniProtKB-KW"/>
</dbReference>
<keyword evidence="4" id="KW-1185">Reference proteome</keyword>
<dbReference type="SUPFAM" id="SSF52980">
    <property type="entry name" value="Restriction endonuclease-like"/>
    <property type="match status" value="1"/>
</dbReference>
<dbReference type="InterPro" id="IPR011856">
    <property type="entry name" value="tRNA_endonuc-like_dom_sf"/>
</dbReference>
<evidence type="ECO:0000256" key="2">
    <source>
        <dbReference type="HAMAP-Rule" id="MF_00048"/>
    </source>
</evidence>
<dbReference type="Gene3D" id="3.40.1350.10">
    <property type="match status" value="1"/>
</dbReference>
<evidence type="ECO:0000313" key="4">
    <source>
        <dbReference type="Proteomes" id="UP000483362"/>
    </source>
</evidence>
<evidence type="ECO:0000313" key="3">
    <source>
        <dbReference type="EMBL" id="MSS18018.1"/>
    </source>
</evidence>
<dbReference type="PANTHER" id="PTHR34039:SF1">
    <property type="entry name" value="UPF0102 PROTEIN YRAN"/>
    <property type="match status" value="1"/>
</dbReference>
<dbReference type="RefSeq" id="WP_154328794.1">
    <property type="nucleotide sequence ID" value="NZ_CP045696.1"/>
</dbReference>
<accession>A0A6L5XEV3</accession>
<comment type="caution">
    <text evidence="3">The sequence shown here is derived from an EMBL/GenBank/DDBJ whole genome shotgun (WGS) entry which is preliminary data.</text>
</comment>
<dbReference type="EMBL" id="VULT01000015">
    <property type="protein sequence ID" value="MSS18018.1"/>
    <property type="molecule type" value="Genomic_DNA"/>
</dbReference>
<gene>
    <name evidence="3" type="ORF">FYJ29_09660</name>
</gene>
<dbReference type="GO" id="GO:0003676">
    <property type="term" value="F:nucleic acid binding"/>
    <property type="evidence" value="ECO:0007669"/>
    <property type="project" value="InterPro"/>
</dbReference>
<protein>
    <recommendedName>
        <fullName evidence="2">UPF0102 protein FYJ29_09660</fullName>
    </recommendedName>
</protein>
<keyword evidence="3" id="KW-0378">Hydrolase</keyword>
<organism evidence="3 4">
    <name type="scientific">Sodaliphilus pleomorphus</name>
    <dbReference type="NCBI Taxonomy" id="2606626"/>
    <lineage>
        <taxon>Bacteria</taxon>
        <taxon>Pseudomonadati</taxon>
        <taxon>Bacteroidota</taxon>
        <taxon>Bacteroidia</taxon>
        <taxon>Bacteroidales</taxon>
        <taxon>Muribaculaceae</taxon>
        <taxon>Sodaliphilus</taxon>
    </lineage>
</organism>
<keyword evidence="3" id="KW-0255">Endonuclease</keyword>
<dbReference type="AlphaFoldDB" id="A0A6L5XEV3"/>
<evidence type="ECO:0000256" key="1">
    <source>
        <dbReference type="ARBA" id="ARBA00006738"/>
    </source>
</evidence>
<dbReference type="Pfam" id="PF02021">
    <property type="entry name" value="UPF0102"/>
    <property type="match status" value="1"/>
</dbReference>
<reference evidence="3 4" key="1">
    <citation type="submission" date="2019-08" db="EMBL/GenBank/DDBJ databases">
        <title>In-depth cultivation of the pig gut microbiome towards novel bacterial diversity and tailored functional studies.</title>
        <authorList>
            <person name="Wylensek D."/>
            <person name="Hitch T.C.A."/>
            <person name="Clavel T."/>
        </authorList>
    </citation>
    <scope>NUCLEOTIDE SEQUENCE [LARGE SCALE GENOMIC DNA]</scope>
    <source>
        <strain evidence="3 4">Oil-RF-744-WCA-WT-10</strain>
    </source>
</reference>
<keyword evidence="3" id="KW-0540">Nuclease</keyword>